<dbReference type="Proteomes" id="UP000218231">
    <property type="component" value="Unassembled WGS sequence"/>
</dbReference>
<evidence type="ECO:0000313" key="2">
    <source>
        <dbReference type="EMBL" id="PAV90108.1"/>
    </source>
</evidence>
<feature type="coiled-coil region" evidence="1">
    <location>
        <begin position="20"/>
        <end position="54"/>
    </location>
</feature>
<proteinExistence type="predicted"/>
<name>A0A2A2LVB3_9BILA</name>
<keyword evidence="3" id="KW-1185">Reference proteome</keyword>
<dbReference type="AlphaFoldDB" id="A0A2A2LVB3"/>
<accession>A0A2A2LVB3</accession>
<reference evidence="2 3" key="1">
    <citation type="journal article" date="2017" name="Curr. Biol.">
        <title>Genome architecture and evolution of a unichromosomal asexual nematode.</title>
        <authorList>
            <person name="Fradin H."/>
            <person name="Zegar C."/>
            <person name="Gutwein M."/>
            <person name="Lucas J."/>
            <person name="Kovtun M."/>
            <person name="Corcoran D."/>
            <person name="Baugh L.R."/>
            <person name="Kiontke K."/>
            <person name="Gunsalus K."/>
            <person name="Fitch D.H."/>
            <person name="Piano F."/>
        </authorList>
    </citation>
    <scope>NUCLEOTIDE SEQUENCE [LARGE SCALE GENOMIC DNA]</scope>
    <source>
        <strain evidence="2">PF1309</strain>
    </source>
</reference>
<evidence type="ECO:0000313" key="3">
    <source>
        <dbReference type="Proteomes" id="UP000218231"/>
    </source>
</evidence>
<gene>
    <name evidence="2" type="ORF">WR25_03676</name>
</gene>
<protein>
    <submittedName>
        <fullName evidence="2">Uncharacterized protein</fullName>
    </submittedName>
</protein>
<keyword evidence="1" id="KW-0175">Coiled coil</keyword>
<evidence type="ECO:0000256" key="1">
    <source>
        <dbReference type="SAM" id="Coils"/>
    </source>
</evidence>
<sequence>MVAVLKTALCVLSALAAILVMVLLAELEDLRDELDVLRNEVKALRSKMDKAKVNIVAYVKAVIEALKEVYFKVQSKLTELFRLPPPPLSI</sequence>
<dbReference type="EMBL" id="LIAE01006402">
    <property type="protein sequence ID" value="PAV90108.1"/>
    <property type="molecule type" value="Genomic_DNA"/>
</dbReference>
<comment type="caution">
    <text evidence="2">The sequence shown here is derived from an EMBL/GenBank/DDBJ whole genome shotgun (WGS) entry which is preliminary data.</text>
</comment>
<organism evidence="2 3">
    <name type="scientific">Diploscapter pachys</name>
    <dbReference type="NCBI Taxonomy" id="2018661"/>
    <lineage>
        <taxon>Eukaryota</taxon>
        <taxon>Metazoa</taxon>
        <taxon>Ecdysozoa</taxon>
        <taxon>Nematoda</taxon>
        <taxon>Chromadorea</taxon>
        <taxon>Rhabditida</taxon>
        <taxon>Rhabditina</taxon>
        <taxon>Rhabditomorpha</taxon>
        <taxon>Rhabditoidea</taxon>
        <taxon>Rhabditidae</taxon>
        <taxon>Diploscapter</taxon>
    </lineage>
</organism>